<dbReference type="EMBL" id="BKCJ010481248">
    <property type="protein sequence ID" value="GFA75223.1"/>
    <property type="molecule type" value="Genomic_DNA"/>
</dbReference>
<feature type="non-terminal residue" evidence="2">
    <location>
        <position position="1"/>
    </location>
</feature>
<evidence type="ECO:0000313" key="2">
    <source>
        <dbReference type="EMBL" id="GFA75223.1"/>
    </source>
</evidence>
<sequence>DGNDKVINDDLSLPPPTQGKYLPQVRKELKICESKIDKCLLSEPPKVELKDFPPHLEYASLEGDDKLAVGNKYHQRDKIQAKPSMKQKAWKS</sequence>
<evidence type="ECO:0008006" key="3">
    <source>
        <dbReference type="Google" id="ProtNLM"/>
    </source>
</evidence>
<comment type="caution">
    <text evidence="2">The sequence shown here is derived from an EMBL/GenBank/DDBJ whole genome shotgun (WGS) entry which is preliminary data.</text>
</comment>
<reference evidence="2" key="1">
    <citation type="journal article" date="2019" name="Sci. Rep.">
        <title>Draft genome of Tanacetum cinerariifolium, the natural source of mosquito coil.</title>
        <authorList>
            <person name="Yamashiro T."/>
            <person name="Shiraishi A."/>
            <person name="Satake H."/>
            <person name="Nakayama K."/>
        </authorList>
    </citation>
    <scope>NUCLEOTIDE SEQUENCE</scope>
</reference>
<gene>
    <name evidence="2" type="ORF">Tci_647195</name>
</gene>
<accession>A0A699K660</accession>
<dbReference type="AlphaFoldDB" id="A0A699K660"/>
<name>A0A699K660_TANCI</name>
<evidence type="ECO:0000256" key="1">
    <source>
        <dbReference type="SAM" id="MobiDB-lite"/>
    </source>
</evidence>
<proteinExistence type="predicted"/>
<organism evidence="2">
    <name type="scientific">Tanacetum cinerariifolium</name>
    <name type="common">Dalmatian daisy</name>
    <name type="synonym">Chrysanthemum cinerariifolium</name>
    <dbReference type="NCBI Taxonomy" id="118510"/>
    <lineage>
        <taxon>Eukaryota</taxon>
        <taxon>Viridiplantae</taxon>
        <taxon>Streptophyta</taxon>
        <taxon>Embryophyta</taxon>
        <taxon>Tracheophyta</taxon>
        <taxon>Spermatophyta</taxon>
        <taxon>Magnoliopsida</taxon>
        <taxon>eudicotyledons</taxon>
        <taxon>Gunneridae</taxon>
        <taxon>Pentapetalae</taxon>
        <taxon>asterids</taxon>
        <taxon>campanulids</taxon>
        <taxon>Asterales</taxon>
        <taxon>Asteraceae</taxon>
        <taxon>Asteroideae</taxon>
        <taxon>Anthemideae</taxon>
        <taxon>Anthemidinae</taxon>
        <taxon>Tanacetum</taxon>
    </lineage>
</organism>
<protein>
    <recommendedName>
        <fullName evidence="3">Reverse transcriptase domain-containing protein</fullName>
    </recommendedName>
</protein>
<feature type="region of interest" description="Disordered" evidence="1">
    <location>
        <begin position="1"/>
        <end position="20"/>
    </location>
</feature>